<dbReference type="SUPFAM" id="SSF55729">
    <property type="entry name" value="Acyl-CoA N-acyltransferases (Nat)"/>
    <property type="match status" value="1"/>
</dbReference>
<keyword evidence="2 5" id="KW-0808">Transferase</keyword>
<comment type="similarity">
    <text evidence="1">Belongs to the acetyltransferase family. GNAT subfamily.</text>
</comment>
<accession>A0A0H2SL63</accession>
<dbReference type="Proteomes" id="UP000053477">
    <property type="component" value="Unassembled WGS sequence"/>
</dbReference>
<dbReference type="Pfam" id="PF13302">
    <property type="entry name" value="Acetyltransf_3"/>
    <property type="match status" value="1"/>
</dbReference>
<dbReference type="GO" id="GO:0008080">
    <property type="term" value="F:N-acetyltransferase activity"/>
    <property type="evidence" value="ECO:0007669"/>
    <property type="project" value="InterPro"/>
</dbReference>
<evidence type="ECO:0000256" key="2">
    <source>
        <dbReference type="ARBA" id="ARBA00022679"/>
    </source>
</evidence>
<dbReference type="OrthoDB" id="5043642at2759"/>
<reference evidence="5 6" key="1">
    <citation type="submission" date="2015-04" db="EMBL/GenBank/DDBJ databases">
        <title>Complete genome sequence of Schizopora paradoxa KUC8140, a cosmopolitan wood degrader in East Asia.</title>
        <authorList>
            <consortium name="DOE Joint Genome Institute"/>
            <person name="Min B."/>
            <person name="Park H."/>
            <person name="Jang Y."/>
            <person name="Kim J.-J."/>
            <person name="Kim K.H."/>
            <person name="Pangilinan J."/>
            <person name="Lipzen A."/>
            <person name="Riley R."/>
            <person name="Grigoriev I.V."/>
            <person name="Spatafora J.W."/>
            <person name="Choi I.-G."/>
        </authorList>
    </citation>
    <scope>NUCLEOTIDE SEQUENCE [LARGE SCALE GENOMIC DNA]</scope>
    <source>
        <strain evidence="5 6">KUC8140</strain>
    </source>
</reference>
<name>A0A0H2SL63_9AGAM</name>
<dbReference type="PANTHER" id="PTHR13256:SF16">
    <property type="entry name" value="ALPHA_BETA-TUBULIN-N-ACETYLTRANSFERASE 9"/>
    <property type="match status" value="1"/>
</dbReference>
<evidence type="ECO:0000313" key="6">
    <source>
        <dbReference type="Proteomes" id="UP000053477"/>
    </source>
</evidence>
<dbReference type="STRING" id="27342.A0A0H2SL63"/>
<dbReference type="FunCoup" id="A0A0H2SL63">
    <property type="interactions" value="233"/>
</dbReference>
<dbReference type="InterPro" id="IPR016181">
    <property type="entry name" value="Acyl_CoA_acyltransferase"/>
</dbReference>
<proteinExistence type="inferred from homology"/>
<keyword evidence="6" id="KW-1185">Reference proteome</keyword>
<dbReference type="AlphaFoldDB" id="A0A0H2SL63"/>
<gene>
    <name evidence="5" type="ORF">SCHPADRAFT_919285</name>
</gene>
<evidence type="ECO:0000256" key="1">
    <source>
        <dbReference type="ARBA" id="ARBA00009342"/>
    </source>
</evidence>
<feature type="domain" description="N-acetyltransferase" evidence="4">
    <location>
        <begin position="34"/>
        <end position="190"/>
    </location>
</feature>
<evidence type="ECO:0000256" key="3">
    <source>
        <dbReference type="ARBA" id="ARBA00023315"/>
    </source>
</evidence>
<dbReference type="InterPro" id="IPR000182">
    <property type="entry name" value="GNAT_dom"/>
</dbReference>
<dbReference type="Gene3D" id="3.40.630.30">
    <property type="match status" value="1"/>
</dbReference>
<dbReference type="PANTHER" id="PTHR13256">
    <property type="entry name" value="N-ACETYLTRANSFERASE 9"/>
    <property type="match status" value="1"/>
</dbReference>
<keyword evidence="3 5" id="KW-0012">Acyltransferase</keyword>
<protein>
    <submittedName>
        <fullName evidence="5">Acyl-CoA N-acyltransferase</fullName>
    </submittedName>
</protein>
<dbReference type="PROSITE" id="PS51186">
    <property type="entry name" value="GNAT"/>
    <property type="match status" value="1"/>
</dbReference>
<dbReference type="InterPro" id="IPR039135">
    <property type="entry name" value="NAT9-like"/>
</dbReference>
<evidence type="ECO:0000259" key="4">
    <source>
        <dbReference type="PROSITE" id="PS51186"/>
    </source>
</evidence>
<evidence type="ECO:0000313" key="5">
    <source>
        <dbReference type="EMBL" id="KLO17841.1"/>
    </source>
</evidence>
<sequence length="206" mass="23896">MKVNETTALVAKDVILVPYRKEHVEKYHEWMKDEELRELTASEALTLDEEYEMQRKWQEDEDKLTFIVLARGMTTDCEILDECKSSQMIGDVNLFFKGDPSDDDFEVEAEIMIAEKAFRRKGLASQALQAILSYAISARYPPLLPLSPAKFVVRIGDSNEPSIKMFERLGFAITKRVEVFQEVEMRLSDPQKSQQMWEATQILDYK</sequence>
<organism evidence="5 6">
    <name type="scientific">Schizopora paradoxa</name>
    <dbReference type="NCBI Taxonomy" id="27342"/>
    <lineage>
        <taxon>Eukaryota</taxon>
        <taxon>Fungi</taxon>
        <taxon>Dikarya</taxon>
        <taxon>Basidiomycota</taxon>
        <taxon>Agaricomycotina</taxon>
        <taxon>Agaricomycetes</taxon>
        <taxon>Hymenochaetales</taxon>
        <taxon>Schizoporaceae</taxon>
        <taxon>Schizopora</taxon>
    </lineage>
</organism>
<dbReference type="EMBL" id="KQ085900">
    <property type="protein sequence ID" value="KLO17841.1"/>
    <property type="molecule type" value="Genomic_DNA"/>
</dbReference>
<dbReference type="InParanoid" id="A0A0H2SL63"/>